<dbReference type="SUPFAM" id="SSF53098">
    <property type="entry name" value="Ribonuclease H-like"/>
    <property type="match status" value="1"/>
</dbReference>
<dbReference type="InterPro" id="IPR009061">
    <property type="entry name" value="DNA-bd_dom_put_sf"/>
</dbReference>
<evidence type="ECO:0000259" key="2">
    <source>
        <dbReference type="PROSITE" id="PS51702"/>
    </source>
</evidence>
<feature type="domain" description="HTH Mu-type" evidence="2">
    <location>
        <begin position="3"/>
        <end position="74"/>
    </location>
</feature>
<dbReference type="Pfam" id="PF02316">
    <property type="entry name" value="HTH_Tnp_Mu_1"/>
    <property type="match status" value="1"/>
</dbReference>
<dbReference type="GO" id="GO:0003677">
    <property type="term" value="F:DNA binding"/>
    <property type="evidence" value="ECO:0007669"/>
    <property type="project" value="InterPro"/>
</dbReference>
<dbReference type="InterPro" id="IPR015378">
    <property type="entry name" value="Transposase-like_Mu_C"/>
</dbReference>
<dbReference type="PROSITE" id="PS51702">
    <property type="entry name" value="HTH_MU"/>
    <property type="match status" value="1"/>
</dbReference>
<dbReference type="Gene3D" id="1.10.10.10">
    <property type="entry name" value="Winged helix-like DNA-binding domain superfamily/Winged helix DNA-binding domain"/>
    <property type="match status" value="1"/>
</dbReference>
<sequence>MKEWLTARELAAEALPDMPETERGVQMLAERLGWADSMAYVRNRAARGGGLEFHINLLPPVARLDYERRHRQIVRPEPKAQPAIVLGEGLTDRAARERDARLAIVAAFEAFSQGQRLGDAARSQIFVDRYNLGAVQVDRWIKELIPSLSKRTLARWRSAKFLGRLDRLAVDRAAARKGKGVLDTAAGGRVRNFVLALIAHQPLLSADQVRRQCRAEFGDTIEVRGRACAMPPVRTFQHFLQQLRSAEAVVLTKLSDPDRYRSTMAPAGVGSYRWVREPNGLWMIDASPVDALCVDGRHAIYACIDIATRRTIFYVSRTPRAAAVGMLMRKAILAWGVPRQVKTDNGSDFVAQATQRLFANLDIEALTSAKYTPQEKGHVERVIRTFQHDCATLLPGFIGHSVADRKRIEDRKGFAERLGQETAEAFGVTLTGAALQGHVDRWVELIYSHRDHSALGLSPIRAAAQSTAPIRTVEPRALDILLMPVASQGGIRTVTKFGVRVDHHHYVVAACLPGDRVTVRMDPMDAGRILAFDAETGAYRGEGLCPELAGLAAATILKAKRETQAEILERRGREARAEIKRLTKGSPLIERALEVAARDVPNVVALPKREERHETPAIAAALDASTRPTSAPRAMDARTAALHAELTAAPIAVEAVDKVRPLRRQETSHQRFRRAQALEARRAAGEALSEDEAFWLGGYAAGPEYRAMRAVYEDAGGEQLR</sequence>
<proteinExistence type="predicted"/>
<dbReference type="InterPro" id="IPR001584">
    <property type="entry name" value="Integrase_cat-core"/>
</dbReference>
<dbReference type="PROSITE" id="PS50994">
    <property type="entry name" value="INTEGRASE"/>
    <property type="match status" value="1"/>
</dbReference>
<comment type="caution">
    <text evidence="3">The sequence shown here is derived from an EMBL/GenBank/DDBJ whole genome shotgun (WGS) entry which is preliminary data.</text>
</comment>
<evidence type="ECO:0000313" key="3">
    <source>
        <dbReference type="EMBL" id="MBT9292698.1"/>
    </source>
</evidence>
<dbReference type="SUPFAM" id="SSF46955">
    <property type="entry name" value="Putative DNA-binding domain"/>
    <property type="match status" value="1"/>
</dbReference>
<dbReference type="EMBL" id="JAHHZF010000014">
    <property type="protein sequence ID" value="MBT9292698.1"/>
    <property type="molecule type" value="Genomic_DNA"/>
</dbReference>
<dbReference type="InterPro" id="IPR003314">
    <property type="entry name" value="Mu-type_HTH"/>
</dbReference>
<organism evidence="3 4">
    <name type="scientific">Prosthecodimorpha staleyi</name>
    <dbReference type="NCBI Taxonomy" id="2840188"/>
    <lineage>
        <taxon>Bacteria</taxon>
        <taxon>Pseudomonadati</taxon>
        <taxon>Pseudomonadota</taxon>
        <taxon>Alphaproteobacteria</taxon>
        <taxon>Hyphomicrobiales</taxon>
        <taxon>Ancalomicrobiaceae</taxon>
        <taxon>Prosthecodimorpha</taxon>
    </lineage>
</organism>
<dbReference type="Pfam" id="PF09299">
    <property type="entry name" value="Mu-transpos_C"/>
    <property type="match status" value="1"/>
</dbReference>
<protein>
    <submittedName>
        <fullName evidence="3">DDE-type integrase/transposase/recombinase</fullName>
    </submittedName>
</protein>
<dbReference type="InterPro" id="IPR036397">
    <property type="entry name" value="RNaseH_sf"/>
</dbReference>
<feature type="domain" description="Integrase catalytic" evidence="1">
    <location>
        <begin position="274"/>
        <end position="467"/>
    </location>
</feature>
<dbReference type="Proteomes" id="UP000766595">
    <property type="component" value="Unassembled WGS sequence"/>
</dbReference>
<name>A0A947GDL7_9HYPH</name>
<dbReference type="Gene3D" id="3.30.420.10">
    <property type="entry name" value="Ribonuclease H-like superfamily/Ribonuclease H"/>
    <property type="match status" value="1"/>
</dbReference>
<dbReference type="PANTHER" id="PTHR35004">
    <property type="entry name" value="TRANSPOSASE RV3428C-RELATED"/>
    <property type="match status" value="1"/>
</dbReference>
<accession>A0A947GDL7</accession>
<dbReference type="Pfam" id="PF00665">
    <property type="entry name" value="rve"/>
    <property type="match status" value="1"/>
</dbReference>
<dbReference type="InterPro" id="IPR012337">
    <property type="entry name" value="RNaseH-like_sf"/>
</dbReference>
<keyword evidence="4" id="KW-1185">Reference proteome</keyword>
<reference evidence="3 4" key="1">
    <citation type="submission" date="2021-06" db="EMBL/GenBank/DDBJ databases">
        <authorList>
            <person name="Grouzdev D.S."/>
            <person name="Koziaeva V."/>
        </authorList>
    </citation>
    <scope>NUCLEOTIDE SEQUENCE [LARGE SCALE GENOMIC DNA]</scope>
    <source>
        <strain evidence="3 4">22</strain>
    </source>
</reference>
<gene>
    <name evidence="3" type="ORF">KL771_24775</name>
</gene>
<dbReference type="GO" id="GO:0015074">
    <property type="term" value="P:DNA integration"/>
    <property type="evidence" value="ECO:0007669"/>
    <property type="project" value="InterPro"/>
</dbReference>
<evidence type="ECO:0000259" key="1">
    <source>
        <dbReference type="PROSITE" id="PS50994"/>
    </source>
</evidence>
<dbReference type="PANTHER" id="PTHR35004:SF7">
    <property type="entry name" value="INTEGRASE PROTEIN"/>
    <property type="match status" value="1"/>
</dbReference>
<dbReference type="InterPro" id="IPR036388">
    <property type="entry name" value="WH-like_DNA-bd_sf"/>
</dbReference>
<dbReference type="AlphaFoldDB" id="A0A947GDL7"/>
<evidence type="ECO:0000313" key="4">
    <source>
        <dbReference type="Proteomes" id="UP000766595"/>
    </source>
</evidence>